<dbReference type="PANTHER" id="PTHR12460">
    <property type="entry name" value="CYCLIN-DEPENDENT KINASE INHIBITOR-RELATED PROTEIN"/>
    <property type="match status" value="1"/>
</dbReference>
<evidence type="ECO:0000313" key="5">
    <source>
        <dbReference type="Proteomes" id="UP001187682"/>
    </source>
</evidence>
<dbReference type="Gene3D" id="1.25.40.90">
    <property type="match status" value="1"/>
</dbReference>
<accession>A0AAE8MRF4</accession>
<evidence type="ECO:0000313" key="4">
    <source>
        <dbReference type="EMBL" id="SPN98836.1"/>
    </source>
</evidence>
<feature type="region of interest" description="Disordered" evidence="2">
    <location>
        <begin position="276"/>
        <end position="394"/>
    </location>
</feature>
<protein>
    <submittedName>
        <fullName evidence="4">Related to RTT103 Regulator of Ty1 Transposition</fullName>
    </submittedName>
</protein>
<dbReference type="PROSITE" id="PS51391">
    <property type="entry name" value="CID"/>
    <property type="match status" value="1"/>
</dbReference>
<dbReference type="SMART" id="SM00582">
    <property type="entry name" value="RPR"/>
    <property type="match status" value="1"/>
</dbReference>
<dbReference type="InterPro" id="IPR008942">
    <property type="entry name" value="ENTH_VHS"/>
</dbReference>
<sequence>MAYNDDAVLAKLSAVNESHDSISSSAQWILFHRRHATRTVELWFGRLKTSSSTKKLSLVYLANELAQQSKIRNRMEFIDAFAPVMAEAIRLAYKGAPGDVQSKLRRVVDVWRDRQVFERSIQDAIDARMADLDKLRGSSAAFGGSPFGTAAPSVPPQLSPLVASFQDSVKLQAPANATSATASQEYTKITDPSAPVPSAPVYAARLNGLMKILASAEGAVAESVKARKSLIDVLEKLLDENKTALAADEEQLSQLAGRKTEIEQKKQDVETRIMQGLSANPDAKNSPTEGPPASTTPSEPDRPEMEALTPPSVQDEPELPEDATSSFPQQTSGQGSAFQQHQQHQHGSAPGIEMLSHLASQYQSLPVVTNGSNKRRRVAEGDEEFPGLGTGDDGIDADVAEMLRKDSTSN</sequence>
<comment type="caution">
    <text evidence="4">The sequence shown here is derived from an EMBL/GenBank/DDBJ whole genome shotgun (WGS) entry which is preliminary data.</text>
</comment>
<dbReference type="GO" id="GO:0099122">
    <property type="term" value="F:RNA polymerase II C-terminal domain binding"/>
    <property type="evidence" value="ECO:0007669"/>
    <property type="project" value="InterPro"/>
</dbReference>
<gene>
    <name evidence="4" type="ORF">DNG_01877</name>
</gene>
<dbReference type="CDD" id="cd17003">
    <property type="entry name" value="CID_Rtt103"/>
    <property type="match status" value="1"/>
</dbReference>
<keyword evidence="5" id="KW-1185">Reference proteome</keyword>
<organism evidence="4 5">
    <name type="scientific">Cephalotrichum gorgonifer</name>
    <dbReference type="NCBI Taxonomy" id="2041049"/>
    <lineage>
        <taxon>Eukaryota</taxon>
        <taxon>Fungi</taxon>
        <taxon>Dikarya</taxon>
        <taxon>Ascomycota</taxon>
        <taxon>Pezizomycotina</taxon>
        <taxon>Sordariomycetes</taxon>
        <taxon>Hypocreomycetidae</taxon>
        <taxon>Microascales</taxon>
        <taxon>Microascaceae</taxon>
        <taxon>Cephalotrichum</taxon>
    </lineage>
</organism>
<dbReference type="InterPro" id="IPR006569">
    <property type="entry name" value="CID_dom"/>
</dbReference>
<dbReference type="AlphaFoldDB" id="A0AAE8MRF4"/>
<feature type="coiled-coil region" evidence="1">
    <location>
        <begin position="231"/>
        <end position="272"/>
    </location>
</feature>
<evidence type="ECO:0000256" key="2">
    <source>
        <dbReference type="SAM" id="MobiDB-lite"/>
    </source>
</evidence>
<dbReference type="Pfam" id="PF04818">
    <property type="entry name" value="CID"/>
    <property type="match status" value="1"/>
</dbReference>
<feature type="compositionally biased region" description="Polar residues" evidence="2">
    <location>
        <begin position="358"/>
        <end position="372"/>
    </location>
</feature>
<dbReference type="GO" id="GO:0031124">
    <property type="term" value="P:mRNA 3'-end processing"/>
    <property type="evidence" value="ECO:0007669"/>
    <property type="project" value="InterPro"/>
</dbReference>
<feature type="compositionally biased region" description="Low complexity" evidence="2">
    <location>
        <begin position="332"/>
        <end position="349"/>
    </location>
</feature>
<evidence type="ECO:0000259" key="3">
    <source>
        <dbReference type="PROSITE" id="PS51391"/>
    </source>
</evidence>
<dbReference type="SUPFAM" id="SSF48464">
    <property type="entry name" value="ENTH/VHS domain"/>
    <property type="match status" value="1"/>
</dbReference>
<keyword evidence="1" id="KW-0175">Coiled coil</keyword>
<dbReference type="EMBL" id="ONZQ02000002">
    <property type="protein sequence ID" value="SPN98836.1"/>
    <property type="molecule type" value="Genomic_DNA"/>
</dbReference>
<evidence type="ECO:0000256" key="1">
    <source>
        <dbReference type="SAM" id="Coils"/>
    </source>
</evidence>
<dbReference type="PANTHER" id="PTHR12460:SF0">
    <property type="entry name" value="CID DOMAIN-CONTAINING PROTEIN-RELATED"/>
    <property type="match status" value="1"/>
</dbReference>
<feature type="compositionally biased region" description="Polar residues" evidence="2">
    <location>
        <begin position="283"/>
        <end position="298"/>
    </location>
</feature>
<dbReference type="Proteomes" id="UP001187682">
    <property type="component" value="Unassembled WGS sequence"/>
</dbReference>
<dbReference type="InterPro" id="IPR047883">
    <property type="entry name" value="Rtt103-like_CID"/>
</dbReference>
<feature type="domain" description="CID" evidence="3">
    <location>
        <begin position="1"/>
        <end position="133"/>
    </location>
</feature>
<proteinExistence type="predicted"/>
<name>A0AAE8MRF4_9PEZI</name>
<reference evidence="4" key="1">
    <citation type="submission" date="2018-03" db="EMBL/GenBank/DDBJ databases">
        <authorList>
            <person name="Guldener U."/>
        </authorList>
    </citation>
    <scope>NUCLEOTIDE SEQUENCE</scope>
</reference>